<dbReference type="HAMAP" id="MF_01371_B">
    <property type="entry name" value="Ribosomal_uL30_B"/>
    <property type="match status" value="1"/>
</dbReference>
<evidence type="ECO:0000313" key="7">
    <source>
        <dbReference type="EMBL" id="RZF22917.1"/>
    </source>
</evidence>
<dbReference type="InterPro" id="IPR036919">
    <property type="entry name" value="Ribo_uL30_ferredoxin-like_sf"/>
</dbReference>
<comment type="subunit">
    <text evidence="2">Part of the 50S ribosomal subunit.</text>
</comment>
<dbReference type="CDD" id="cd01658">
    <property type="entry name" value="Ribosomal_L30"/>
    <property type="match status" value="1"/>
</dbReference>
<keyword evidence="8" id="KW-1185">Reference proteome</keyword>
<feature type="domain" description="Large ribosomal subunit protein uL30-like ferredoxin-like fold" evidence="6">
    <location>
        <begin position="7"/>
        <end position="55"/>
    </location>
</feature>
<evidence type="ECO:0000259" key="6">
    <source>
        <dbReference type="Pfam" id="PF00327"/>
    </source>
</evidence>
<proteinExistence type="inferred from homology"/>
<dbReference type="Proteomes" id="UP000443582">
    <property type="component" value="Unassembled WGS sequence"/>
</dbReference>
<keyword evidence="4" id="KW-0687">Ribonucleoprotein</keyword>
<dbReference type="InterPro" id="IPR005996">
    <property type="entry name" value="Ribosomal_uL30_bac-type"/>
</dbReference>
<accession>A0ABY0IJV8</accession>
<evidence type="ECO:0000256" key="2">
    <source>
        <dbReference type="ARBA" id="ARBA00011838"/>
    </source>
</evidence>
<evidence type="ECO:0000256" key="4">
    <source>
        <dbReference type="ARBA" id="ARBA00023274"/>
    </source>
</evidence>
<evidence type="ECO:0000256" key="5">
    <source>
        <dbReference type="ARBA" id="ARBA00035492"/>
    </source>
</evidence>
<comment type="similarity">
    <text evidence="1">Belongs to the universal ribosomal protein uL30 family.</text>
</comment>
<evidence type="ECO:0000256" key="1">
    <source>
        <dbReference type="ARBA" id="ARBA00007594"/>
    </source>
</evidence>
<gene>
    <name evidence="7" type="ORF">DAY19_03840</name>
</gene>
<dbReference type="EMBL" id="QDKL01000001">
    <property type="protein sequence ID" value="RZF22917.1"/>
    <property type="molecule type" value="Genomic_DNA"/>
</dbReference>
<name>A0ABY0IJV8_9BACT</name>
<dbReference type="SUPFAM" id="SSF55129">
    <property type="entry name" value="Ribosomal protein L30p/L7e"/>
    <property type="match status" value="1"/>
</dbReference>
<sequence length="60" mass="6613">MTAKTITVTLKKSTIKCNEKQKATVRGLGLRKTGTSKTLENTSAVRGMIKKVIHLLDIQE</sequence>
<keyword evidence="3 7" id="KW-0689">Ribosomal protein</keyword>
<dbReference type="Pfam" id="PF00327">
    <property type="entry name" value="Ribosomal_L30"/>
    <property type="match status" value="1"/>
</dbReference>
<dbReference type="PANTHER" id="PTHR15892:SF2">
    <property type="entry name" value="LARGE RIBOSOMAL SUBUNIT PROTEIN UL30M"/>
    <property type="match status" value="1"/>
</dbReference>
<reference evidence="8" key="1">
    <citation type="journal article" date="2019" name="Int. J. Syst. Evol. Microbiol.">
        <title>Halobacteriovorax valvorus sp. nov., a novel prokaryotic predator isolated from coastal seawater of China.</title>
        <authorList>
            <person name="Chen M.-X."/>
        </authorList>
    </citation>
    <scope>NUCLEOTIDE SEQUENCE [LARGE SCALE GENOMIC DNA]</scope>
    <source>
        <strain evidence="8">BL9</strain>
    </source>
</reference>
<dbReference type="PANTHER" id="PTHR15892">
    <property type="entry name" value="MITOCHONDRIAL RIBOSOMAL PROTEIN L30"/>
    <property type="match status" value="1"/>
</dbReference>
<dbReference type="InterPro" id="IPR016082">
    <property type="entry name" value="Ribosomal_uL30_ferredoxin-like"/>
</dbReference>
<protein>
    <recommendedName>
        <fullName evidence="5">50S ribosomal protein L30</fullName>
    </recommendedName>
</protein>
<dbReference type="NCBIfam" id="TIGR01308">
    <property type="entry name" value="rpmD_bact"/>
    <property type="match status" value="1"/>
</dbReference>
<comment type="caution">
    <text evidence="7">The sequence shown here is derived from an EMBL/GenBank/DDBJ whole genome shotgun (WGS) entry which is preliminary data.</text>
</comment>
<evidence type="ECO:0000313" key="8">
    <source>
        <dbReference type="Proteomes" id="UP000443582"/>
    </source>
</evidence>
<dbReference type="RefSeq" id="WP_114705858.1">
    <property type="nucleotide sequence ID" value="NZ_QDKL01000001.1"/>
</dbReference>
<dbReference type="GO" id="GO:0005840">
    <property type="term" value="C:ribosome"/>
    <property type="evidence" value="ECO:0007669"/>
    <property type="project" value="UniProtKB-KW"/>
</dbReference>
<dbReference type="Gene3D" id="3.30.1390.20">
    <property type="entry name" value="Ribosomal protein L30, ferredoxin-like fold domain"/>
    <property type="match status" value="1"/>
</dbReference>
<evidence type="ECO:0000256" key="3">
    <source>
        <dbReference type="ARBA" id="ARBA00022980"/>
    </source>
</evidence>
<dbReference type="PIRSF" id="PIRSF002211">
    <property type="entry name" value="Ribosomal_L30_bac-type"/>
    <property type="match status" value="1"/>
</dbReference>
<organism evidence="7 8">
    <name type="scientific">Halobacteriovorax vibrionivorans</name>
    <dbReference type="NCBI Taxonomy" id="2152716"/>
    <lineage>
        <taxon>Bacteria</taxon>
        <taxon>Pseudomonadati</taxon>
        <taxon>Bdellovibrionota</taxon>
        <taxon>Bacteriovoracia</taxon>
        <taxon>Bacteriovoracales</taxon>
        <taxon>Halobacteriovoraceae</taxon>
        <taxon>Halobacteriovorax</taxon>
    </lineage>
</organism>